<dbReference type="EMBL" id="FOQT01000001">
    <property type="protein sequence ID" value="SFH84965.1"/>
    <property type="molecule type" value="Genomic_DNA"/>
</dbReference>
<dbReference type="OrthoDB" id="1467485at2"/>
<evidence type="ECO:0000256" key="1">
    <source>
        <dbReference type="SAM" id="SignalP"/>
    </source>
</evidence>
<evidence type="ECO:0000313" key="4">
    <source>
        <dbReference type="Proteomes" id="UP000198931"/>
    </source>
</evidence>
<keyword evidence="4" id="KW-1185">Reference proteome</keyword>
<organism evidence="3 4">
    <name type="scientific">Halpernia frigidisoli</name>
    <dbReference type="NCBI Taxonomy" id="1125876"/>
    <lineage>
        <taxon>Bacteria</taxon>
        <taxon>Pseudomonadati</taxon>
        <taxon>Bacteroidota</taxon>
        <taxon>Flavobacteriia</taxon>
        <taxon>Flavobacteriales</taxon>
        <taxon>Weeksellaceae</taxon>
        <taxon>Chryseobacterium group</taxon>
        <taxon>Halpernia</taxon>
    </lineage>
</organism>
<accession>A0A1I3DE14</accession>
<dbReference type="Proteomes" id="UP000198931">
    <property type="component" value="Unassembled WGS sequence"/>
</dbReference>
<dbReference type="RefSeq" id="WP_090078489.1">
    <property type="nucleotide sequence ID" value="NZ_FOQT01000001.1"/>
</dbReference>
<proteinExistence type="predicted"/>
<dbReference type="AlphaFoldDB" id="A0A1I3DE14"/>
<keyword evidence="1" id="KW-0732">Signal</keyword>
<dbReference type="Pfam" id="PF13568">
    <property type="entry name" value="OMP_b-brl_2"/>
    <property type="match status" value="1"/>
</dbReference>
<dbReference type="STRING" id="1125876.SAMN05443292_0405"/>
<dbReference type="InterPro" id="IPR025665">
    <property type="entry name" value="Beta-barrel_OMP_2"/>
</dbReference>
<protein>
    <submittedName>
        <fullName evidence="3">Probable protein-translocating porin PorT</fullName>
    </submittedName>
</protein>
<feature type="domain" description="Outer membrane protein beta-barrel" evidence="2">
    <location>
        <begin position="40"/>
        <end position="225"/>
    </location>
</feature>
<evidence type="ECO:0000259" key="2">
    <source>
        <dbReference type="Pfam" id="PF13568"/>
    </source>
</evidence>
<feature type="signal peptide" evidence="1">
    <location>
        <begin position="1"/>
        <end position="22"/>
    </location>
</feature>
<dbReference type="Gene3D" id="2.40.160.20">
    <property type="match status" value="1"/>
</dbReference>
<evidence type="ECO:0000313" key="3">
    <source>
        <dbReference type="EMBL" id="SFH84965.1"/>
    </source>
</evidence>
<feature type="chain" id="PRO_5011538221" evidence="1">
    <location>
        <begin position="23"/>
        <end position="261"/>
    </location>
</feature>
<gene>
    <name evidence="3" type="ORF">SAMN05443292_0405</name>
</gene>
<name>A0A1I3DE14_9FLAO</name>
<sequence length="261" mass="29364">MSKLSLKITAIVLFSTANFFHAQLFKTKDRMDNLEGVDDAKLSYGFFLNANQYDYKIVLDPKYGINGNKNLVQSKTSASFGAGLIGKARLNDNFDLRLEPGLQFVERELTFDTQSNDQFAAGTPTNQPFTPLALTDADRIRKVKSTYLDIPLLLEFHGDRWYNSRPYAAVGVNYSVNLQSNSASADDNQQGIFRSTTTNFGYTAELGIQFYFSRFKLTPAFRGTFFTNNEVVADNPGTPPYWAAAISTMQTRAFMFVLKFE</sequence>
<reference evidence="3 4" key="1">
    <citation type="submission" date="2016-10" db="EMBL/GenBank/DDBJ databases">
        <authorList>
            <person name="de Groot N.N."/>
        </authorList>
    </citation>
    <scope>NUCLEOTIDE SEQUENCE [LARGE SCALE GENOMIC DNA]</scope>
    <source>
        <strain evidence="3 4">DSM 26000</strain>
    </source>
</reference>